<feature type="domain" description="PPM-type phosphatase" evidence="1">
    <location>
        <begin position="20"/>
        <end position="246"/>
    </location>
</feature>
<dbReference type="SMART" id="SM00332">
    <property type="entry name" value="PP2Cc"/>
    <property type="match status" value="1"/>
</dbReference>
<accession>A0ABY1PHT2</accession>
<dbReference type="Pfam" id="PF13672">
    <property type="entry name" value="PP2C_2"/>
    <property type="match status" value="1"/>
</dbReference>
<comment type="caution">
    <text evidence="2">The sequence shown here is derived from an EMBL/GenBank/DDBJ whole genome shotgun (WGS) entry which is preliminary data.</text>
</comment>
<dbReference type="CDD" id="cd00143">
    <property type="entry name" value="PP2Cc"/>
    <property type="match status" value="1"/>
</dbReference>
<proteinExistence type="predicted"/>
<dbReference type="PANTHER" id="PTHR13832:SF827">
    <property type="entry name" value="PROTEIN PHOSPHATASE 1L"/>
    <property type="match status" value="1"/>
</dbReference>
<gene>
    <name evidence="2" type="ORF">SAMN06265373_11065</name>
</gene>
<dbReference type="PROSITE" id="PS51746">
    <property type="entry name" value="PPM_2"/>
    <property type="match status" value="1"/>
</dbReference>
<dbReference type="Gene3D" id="3.60.40.10">
    <property type="entry name" value="PPM-type phosphatase domain"/>
    <property type="match status" value="1"/>
</dbReference>
<dbReference type="SUPFAM" id="SSF81606">
    <property type="entry name" value="PP2C-like"/>
    <property type="match status" value="1"/>
</dbReference>
<dbReference type="RefSeq" id="WP_283427746.1">
    <property type="nucleotide sequence ID" value="NZ_FXTY01000010.1"/>
</dbReference>
<dbReference type="Proteomes" id="UP001157961">
    <property type="component" value="Unassembled WGS sequence"/>
</dbReference>
<protein>
    <submittedName>
        <fullName evidence="2">Protein phosphatase</fullName>
    </submittedName>
</protein>
<sequence length="249" mass="26214">MSKATTVIPQMMPAQPVFIGAGLTHVGVVRERNEDSILTDPTGVLWAVADGMGGYSFGDVASDMVIDALSEVSDDALAGPALQGALRAANARIHHEAHTRGSMGATAVALMIQNAIATIAWVGDCRAYLLRGRALRLLTHDHTVVQDMVDRALIGPEETHNHPERHVVTRAVGHVAELQVDTIAVPLVPGDRVMLCSDGLTGCLSDQEITDHMARAGSPKMLCTTLLTASLEAGAADNVSVVSVFAERA</sequence>
<organism evidence="2 3">
    <name type="scientific">Shimia sagamensis</name>
    <dbReference type="NCBI Taxonomy" id="1566352"/>
    <lineage>
        <taxon>Bacteria</taxon>
        <taxon>Pseudomonadati</taxon>
        <taxon>Pseudomonadota</taxon>
        <taxon>Alphaproteobacteria</taxon>
        <taxon>Rhodobacterales</taxon>
        <taxon>Roseobacteraceae</taxon>
    </lineage>
</organism>
<dbReference type="SMART" id="SM00331">
    <property type="entry name" value="PP2C_SIG"/>
    <property type="match status" value="1"/>
</dbReference>
<reference evidence="2 3" key="1">
    <citation type="submission" date="2017-05" db="EMBL/GenBank/DDBJ databases">
        <authorList>
            <person name="Varghese N."/>
            <person name="Submissions S."/>
        </authorList>
    </citation>
    <scope>NUCLEOTIDE SEQUENCE [LARGE SCALE GENOMIC DNA]</scope>
    <source>
        <strain evidence="2 3">DSM 29734</strain>
    </source>
</reference>
<dbReference type="EMBL" id="FXTY01000010">
    <property type="protein sequence ID" value="SMP34724.1"/>
    <property type="molecule type" value="Genomic_DNA"/>
</dbReference>
<name>A0ABY1PHT2_9RHOB</name>
<dbReference type="PANTHER" id="PTHR13832">
    <property type="entry name" value="PROTEIN PHOSPHATASE 2C"/>
    <property type="match status" value="1"/>
</dbReference>
<dbReference type="InterPro" id="IPR001932">
    <property type="entry name" value="PPM-type_phosphatase-like_dom"/>
</dbReference>
<dbReference type="InterPro" id="IPR015655">
    <property type="entry name" value="PP2C"/>
</dbReference>
<evidence type="ECO:0000313" key="2">
    <source>
        <dbReference type="EMBL" id="SMP34724.1"/>
    </source>
</evidence>
<evidence type="ECO:0000259" key="1">
    <source>
        <dbReference type="PROSITE" id="PS51746"/>
    </source>
</evidence>
<dbReference type="InterPro" id="IPR036457">
    <property type="entry name" value="PPM-type-like_dom_sf"/>
</dbReference>
<keyword evidence="3" id="KW-1185">Reference proteome</keyword>
<evidence type="ECO:0000313" key="3">
    <source>
        <dbReference type="Proteomes" id="UP001157961"/>
    </source>
</evidence>